<dbReference type="Proteomes" id="UP001501352">
    <property type="component" value="Unassembled WGS sequence"/>
</dbReference>
<proteinExistence type="predicted"/>
<feature type="compositionally biased region" description="Basic and acidic residues" evidence="1">
    <location>
        <begin position="9"/>
        <end position="20"/>
    </location>
</feature>
<evidence type="ECO:0000313" key="3">
    <source>
        <dbReference type="Proteomes" id="UP001501352"/>
    </source>
</evidence>
<reference evidence="2 3" key="1">
    <citation type="journal article" date="2019" name="Int. J. Syst. Evol. Microbiol.">
        <title>The Global Catalogue of Microorganisms (GCM) 10K type strain sequencing project: providing services to taxonomists for standard genome sequencing and annotation.</title>
        <authorList>
            <consortium name="The Broad Institute Genomics Platform"/>
            <consortium name="The Broad Institute Genome Sequencing Center for Infectious Disease"/>
            <person name="Wu L."/>
            <person name="Ma J."/>
        </authorList>
    </citation>
    <scope>NUCLEOTIDE SEQUENCE [LARGE SCALE GENOMIC DNA]</scope>
    <source>
        <strain evidence="2 3">JCM 12928</strain>
    </source>
</reference>
<comment type="caution">
    <text evidence="2">The sequence shown here is derived from an EMBL/GenBank/DDBJ whole genome shotgun (WGS) entry which is preliminary data.</text>
</comment>
<evidence type="ECO:0000313" key="2">
    <source>
        <dbReference type="EMBL" id="GAA0611474.1"/>
    </source>
</evidence>
<sequence length="63" mass="6822">MTMSMKDPGFSRDPELEKTRGLGRPAASEMSGEDHSDDPAPDRHIHFSPDPAEETTAPTPTSV</sequence>
<name>A0ABN1GH75_9CAUL</name>
<protein>
    <recommendedName>
        <fullName evidence="4">Tat pathway signal protein</fullName>
    </recommendedName>
</protein>
<dbReference type="EMBL" id="BAAAGA010000001">
    <property type="protein sequence ID" value="GAA0611474.1"/>
    <property type="molecule type" value="Genomic_DNA"/>
</dbReference>
<evidence type="ECO:0000256" key="1">
    <source>
        <dbReference type="SAM" id="MobiDB-lite"/>
    </source>
</evidence>
<feature type="region of interest" description="Disordered" evidence="1">
    <location>
        <begin position="1"/>
        <end position="63"/>
    </location>
</feature>
<keyword evidence="3" id="KW-1185">Reference proteome</keyword>
<organism evidence="2 3">
    <name type="scientific">Brevundimonas kwangchunensis</name>
    <dbReference type="NCBI Taxonomy" id="322163"/>
    <lineage>
        <taxon>Bacteria</taxon>
        <taxon>Pseudomonadati</taxon>
        <taxon>Pseudomonadota</taxon>
        <taxon>Alphaproteobacteria</taxon>
        <taxon>Caulobacterales</taxon>
        <taxon>Caulobacteraceae</taxon>
        <taxon>Brevundimonas</taxon>
    </lineage>
</organism>
<gene>
    <name evidence="2" type="ORF">GCM10009422_02950</name>
</gene>
<accession>A0ABN1GH75</accession>
<feature type="compositionally biased region" description="Basic and acidic residues" evidence="1">
    <location>
        <begin position="32"/>
        <end position="47"/>
    </location>
</feature>
<feature type="compositionally biased region" description="Low complexity" evidence="1">
    <location>
        <begin position="54"/>
        <end position="63"/>
    </location>
</feature>
<evidence type="ECO:0008006" key="4">
    <source>
        <dbReference type="Google" id="ProtNLM"/>
    </source>
</evidence>